<evidence type="ECO:0000313" key="6">
    <source>
        <dbReference type="Proteomes" id="UP000028980"/>
    </source>
</evidence>
<reference evidence="3 5" key="2">
    <citation type="submission" date="2014-07" db="EMBL/GenBank/DDBJ databases">
        <title>Draft genome sequence of Nonlabens ulvanivorans, an ulvan degrading bacterium.</title>
        <authorList>
            <person name="Kopel M."/>
            <person name="Helbert W."/>
            <person name="Henrissat B."/>
            <person name="Doniger T."/>
            <person name="Banin E."/>
        </authorList>
    </citation>
    <scope>NUCLEOTIDE SEQUENCE [LARGE SCALE GENOMIC DNA]</scope>
    <source>
        <strain evidence="3 5">PLR</strain>
    </source>
</reference>
<accession>A0A084JUG2</accession>
<evidence type="ECO:0008006" key="8">
    <source>
        <dbReference type="Google" id="ProtNLM"/>
    </source>
</evidence>
<dbReference type="EMBL" id="PVNA01000001">
    <property type="protein sequence ID" value="PRX15436.1"/>
    <property type="molecule type" value="Genomic_DNA"/>
</dbReference>
<gene>
    <name evidence="3" type="ORF">IL45_10640</name>
    <name evidence="2" type="ORF">JCM19296_151</name>
    <name evidence="4" type="ORF">LY02_00653</name>
</gene>
<evidence type="ECO:0000313" key="5">
    <source>
        <dbReference type="Proteomes" id="UP000028531"/>
    </source>
</evidence>
<feature type="transmembrane region" description="Helical" evidence="1">
    <location>
        <begin position="117"/>
        <end position="140"/>
    </location>
</feature>
<dbReference type="OrthoDB" id="1450060at2"/>
<protein>
    <recommendedName>
        <fullName evidence="8">DUF4199 domain-containing protein</fullName>
    </recommendedName>
</protein>
<feature type="transmembrane region" description="Helical" evidence="1">
    <location>
        <begin position="68"/>
        <end position="92"/>
    </location>
</feature>
<keyword evidence="7" id="KW-1185">Reference proteome</keyword>
<dbReference type="Proteomes" id="UP000239997">
    <property type="component" value="Unassembled WGS sequence"/>
</dbReference>
<organism evidence="3 5">
    <name type="scientific">Nonlabens ulvanivorans</name>
    <name type="common">Persicivirga ulvanivorans</name>
    <dbReference type="NCBI Taxonomy" id="906888"/>
    <lineage>
        <taxon>Bacteria</taxon>
        <taxon>Pseudomonadati</taxon>
        <taxon>Bacteroidota</taxon>
        <taxon>Flavobacteriia</taxon>
        <taxon>Flavobacteriales</taxon>
        <taxon>Flavobacteriaceae</taxon>
        <taxon>Nonlabens</taxon>
    </lineage>
</organism>
<dbReference type="EMBL" id="BBLG01000001">
    <property type="protein sequence ID" value="GAK74573.1"/>
    <property type="molecule type" value="Genomic_DNA"/>
</dbReference>
<feature type="transmembrane region" description="Helical" evidence="1">
    <location>
        <begin position="37"/>
        <end position="56"/>
    </location>
</feature>
<dbReference type="Proteomes" id="UP000028980">
    <property type="component" value="Unassembled WGS sequence"/>
</dbReference>
<feature type="transmembrane region" description="Helical" evidence="1">
    <location>
        <begin position="12"/>
        <end position="31"/>
    </location>
</feature>
<reference evidence="4 7" key="3">
    <citation type="submission" date="2018-03" db="EMBL/GenBank/DDBJ databases">
        <title>Genomic Encyclopedia of Archaeal and Bacterial Type Strains, Phase II (KMG-II): from individual species to whole genera.</title>
        <authorList>
            <person name="Goeker M."/>
        </authorList>
    </citation>
    <scope>NUCLEOTIDE SEQUENCE [LARGE SCALE GENOMIC DNA]</scope>
    <source>
        <strain evidence="4 7">DSM 22727</strain>
    </source>
</reference>
<proteinExistence type="predicted"/>
<comment type="caution">
    <text evidence="3">The sequence shown here is derived from an EMBL/GenBank/DDBJ whole genome shotgun (WGS) entry which is preliminary data.</text>
</comment>
<dbReference type="EMBL" id="JPJI01000032">
    <property type="protein sequence ID" value="KEZ92596.1"/>
    <property type="molecule type" value="Genomic_DNA"/>
</dbReference>
<reference evidence="2 6" key="1">
    <citation type="journal article" date="2014" name="Genome Announc.">
        <title>Draft Genome Sequences of Marine Flavobacterium Nonlabens Strains NR17, NR24, NR27, NR32, NR33, and Ara13.</title>
        <authorList>
            <person name="Nakanishi M."/>
            <person name="Meirelles P."/>
            <person name="Suzuki R."/>
            <person name="Takatani N."/>
            <person name="Mino S."/>
            <person name="Suda W."/>
            <person name="Oshima K."/>
            <person name="Hattori M."/>
            <person name="Ohkuma M."/>
            <person name="Hosokawa M."/>
            <person name="Miyashita K."/>
            <person name="Thompson F.L."/>
            <person name="Niwa A."/>
            <person name="Sawabe T."/>
            <person name="Sawabe T."/>
        </authorList>
    </citation>
    <scope>NUCLEOTIDE SEQUENCE [LARGE SCALE GENOMIC DNA]</scope>
    <source>
        <strain evidence="2">JCM 19296</strain>
        <strain evidence="6">JCM19296</strain>
    </source>
</reference>
<name>A0A084JUG2_NONUL</name>
<dbReference type="Proteomes" id="UP000028531">
    <property type="component" value="Unassembled WGS sequence"/>
</dbReference>
<dbReference type="RefSeq" id="WP_036583597.1">
    <property type="nucleotide sequence ID" value="NZ_CP138994.1"/>
</dbReference>
<evidence type="ECO:0000313" key="2">
    <source>
        <dbReference type="EMBL" id="GAK74573.1"/>
    </source>
</evidence>
<evidence type="ECO:0000313" key="7">
    <source>
        <dbReference type="Proteomes" id="UP000239997"/>
    </source>
</evidence>
<evidence type="ECO:0000313" key="4">
    <source>
        <dbReference type="EMBL" id="PRX15436.1"/>
    </source>
</evidence>
<dbReference type="AlphaFoldDB" id="A0A084JUG2"/>
<sequence>MLFSKNTLKISLSIIFLLIAYFLLIASIGVADKVYLSFLNAPIMAIGLYFIIRSVFKSQPNDFKYMDGFLSGLASGFLISVVFTVFMAIYLFEINPDLVQEMSASIPLASGTDEVGLLLFIFLSGVSTAIVSSLLIIPIFKQSWNTRGMRNSQKPLNQNS</sequence>
<keyword evidence="1" id="KW-0472">Membrane</keyword>
<keyword evidence="1" id="KW-1133">Transmembrane helix</keyword>
<keyword evidence="1" id="KW-0812">Transmembrane</keyword>
<evidence type="ECO:0000313" key="3">
    <source>
        <dbReference type="EMBL" id="KEZ92596.1"/>
    </source>
</evidence>
<evidence type="ECO:0000256" key="1">
    <source>
        <dbReference type="SAM" id="Phobius"/>
    </source>
</evidence>